<dbReference type="OrthoDB" id="9803139at2"/>
<evidence type="ECO:0000256" key="3">
    <source>
        <dbReference type="ARBA" id="ARBA00022917"/>
    </source>
</evidence>
<dbReference type="Pfam" id="PF25461">
    <property type="entry name" value="Beta-barrel_SelB"/>
    <property type="match status" value="1"/>
</dbReference>
<dbReference type="Pfam" id="PF09107">
    <property type="entry name" value="WHD_3rd_SelB"/>
    <property type="match status" value="1"/>
</dbReference>
<gene>
    <name evidence="6" type="ORF">AS592_11205</name>
</gene>
<reference evidence="6 7" key="1">
    <citation type="submission" date="2015-11" db="EMBL/GenBank/DDBJ databases">
        <title>Draft genome of Sulfurovum riftiae 1812E, a member of the Epsilonproteobacteria isolated from the tube of the deep-sea hydrothermal vent tubewom Riftia pachyptila.</title>
        <authorList>
            <person name="Vetriani C."/>
            <person name="Giovannelli D."/>
        </authorList>
    </citation>
    <scope>NUCLEOTIDE SEQUENCE [LARGE SCALE GENOMIC DNA]</scope>
    <source>
        <strain evidence="6 7">1812E</strain>
    </source>
</reference>
<dbReference type="PANTHER" id="PTHR43721:SF11">
    <property type="entry name" value="SELENOCYSTEINE-SPECIFIC ELONGATION FACTOR"/>
    <property type="match status" value="1"/>
</dbReference>
<dbReference type="PROSITE" id="PS00301">
    <property type="entry name" value="G_TR_1"/>
    <property type="match status" value="1"/>
</dbReference>
<dbReference type="SUPFAM" id="SSF52540">
    <property type="entry name" value="P-loop containing nucleoside triphosphate hydrolases"/>
    <property type="match status" value="1"/>
</dbReference>
<keyword evidence="4" id="KW-0342">GTP-binding</keyword>
<evidence type="ECO:0000313" key="7">
    <source>
        <dbReference type="Proteomes" id="UP000075359"/>
    </source>
</evidence>
<dbReference type="AlphaFoldDB" id="A0A151CK64"/>
<organism evidence="6 7">
    <name type="scientific">Sulfurovum riftiae</name>
    <dbReference type="NCBI Taxonomy" id="1630136"/>
    <lineage>
        <taxon>Bacteria</taxon>
        <taxon>Pseudomonadati</taxon>
        <taxon>Campylobacterota</taxon>
        <taxon>Epsilonproteobacteria</taxon>
        <taxon>Campylobacterales</taxon>
        <taxon>Sulfurovaceae</taxon>
        <taxon>Sulfurovum</taxon>
    </lineage>
</organism>
<evidence type="ECO:0000256" key="2">
    <source>
        <dbReference type="ARBA" id="ARBA00022490"/>
    </source>
</evidence>
<comment type="caution">
    <text evidence="6">The sequence shown here is derived from an EMBL/GenBank/DDBJ whole genome shotgun (WGS) entry which is preliminary data.</text>
</comment>
<dbReference type="SUPFAM" id="SSF46785">
    <property type="entry name" value="Winged helix' DNA-binding domain"/>
    <property type="match status" value="1"/>
</dbReference>
<protein>
    <submittedName>
        <fullName evidence="6">Translation elongation factor</fullName>
    </submittedName>
</protein>
<keyword evidence="2" id="KW-0963">Cytoplasm</keyword>
<dbReference type="InterPro" id="IPR036390">
    <property type="entry name" value="WH_DNA-bd_sf"/>
</dbReference>
<dbReference type="Gene3D" id="1.10.10.10">
    <property type="entry name" value="Winged helix-like DNA-binding domain superfamily/Winged helix DNA-binding domain"/>
    <property type="match status" value="1"/>
</dbReference>
<dbReference type="Pfam" id="PF00009">
    <property type="entry name" value="GTP_EFTU"/>
    <property type="match status" value="1"/>
</dbReference>
<keyword evidence="4" id="KW-0547">Nucleotide-binding</keyword>
<dbReference type="EMBL" id="LNKT01000001">
    <property type="protein sequence ID" value="KYJ87653.1"/>
    <property type="molecule type" value="Genomic_DNA"/>
</dbReference>
<evidence type="ECO:0000259" key="5">
    <source>
        <dbReference type="PROSITE" id="PS51722"/>
    </source>
</evidence>
<dbReference type="InterPro" id="IPR005225">
    <property type="entry name" value="Small_GTP-bd"/>
</dbReference>
<dbReference type="GO" id="GO:0003746">
    <property type="term" value="F:translation elongation factor activity"/>
    <property type="evidence" value="ECO:0007669"/>
    <property type="project" value="UniProtKB-KW"/>
</dbReference>
<dbReference type="NCBIfam" id="TIGR00475">
    <property type="entry name" value="selB"/>
    <property type="match status" value="1"/>
</dbReference>
<dbReference type="CDD" id="cd03696">
    <property type="entry name" value="SelB_II"/>
    <property type="match status" value="1"/>
</dbReference>
<dbReference type="Gene3D" id="1.10.10.2770">
    <property type="match status" value="1"/>
</dbReference>
<dbReference type="InterPro" id="IPR004535">
    <property type="entry name" value="Transl_elong_SelB"/>
</dbReference>
<keyword evidence="3" id="KW-0648">Protein biosynthesis</keyword>
<name>A0A151CK64_9BACT</name>
<dbReference type="RefSeq" id="WP_067328666.1">
    <property type="nucleotide sequence ID" value="NZ_LNKT01000001.1"/>
</dbReference>
<accession>A0A151CK64</accession>
<dbReference type="NCBIfam" id="TIGR00231">
    <property type="entry name" value="small_GTP"/>
    <property type="match status" value="1"/>
</dbReference>
<dbReference type="SUPFAM" id="SSF50447">
    <property type="entry name" value="Translation proteins"/>
    <property type="match status" value="1"/>
</dbReference>
<dbReference type="CDD" id="cd04171">
    <property type="entry name" value="SelB"/>
    <property type="match status" value="1"/>
</dbReference>
<dbReference type="InterPro" id="IPR027417">
    <property type="entry name" value="P-loop_NTPase"/>
</dbReference>
<evidence type="ECO:0000256" key="1">
    <source>
        <dbReference type="ARBA" id="ARBA00004496"/>
    </source>
</evidence>
<dbReference type="Proteomes" id="UP000075359">
    <property type="component" value="Unassembled WGS sequence"/>
</dbReference>
<dbReference type="InterPro" id="IPR036388">
    <property type="entry name" value="WH-like_DNA-bd_sf"/>
</dbReference>
<dbReference type="InterPro" id="IPR050055">
    <property type="entry name" value="EF-Tu_GTPase"/>
</dbReference>
<sequence length="612" mass="69625">MSHFIVGTCGHIDHGKTALIRALNGFEGDTLKEERERGITIDLSFSNLSNGEKNIAFIDVPGHEKLVKHMISGAFGFDLVLIVVSAAEGIKPQTIEHLEILKLLGVKKAILVVTKKDLVSEAVLVRRMDEIRQAVENYRFDLQDSLAVSIYDEASIERLKESLFQLKPSAKTGENFFRMYVDRAFSLKGAGTVVTGTVLGDAIAKTDKLVVCDTGKACKIKNLQVHGEDVKYAELSNRVAINLNSVDAKEIKQGYLLSKKGYLRGFREIDIVFETLGEHRVVHDRVYTVYIGSKHLSARLILFNIKEGVQRGFATIKSDEEIFSVYGEKLIIREGNRTLAGATVLNPIADPLRKKQKHTLLEALEKRDFRSAYTLLLEAHRHGLGLVSSAQRFALSHEEALQEARALENVFVDEKELVVYPLGAQEEIVQIIRDIYEKNPYALLSAASLKLRLPWASERFIETSLILLLRERLLIKEQNLYKSAEIKEELFTVLEKRILKRLQEEDIAPTAPYNIYDDLDLDRKSGDRILKTLCAKKEVIRVEHNLFIYAQSLEKMIAVMKKIIKEEGYIDIKNFKEKYPLSRKYLISYLDYLDRYPEITKEGGKRYFAMTL</sequence>
<evidence type="ECO:0000313" key="6">
    <source>
        <dbReference type="EMBL" id="KYJ87653.1"/>
    </source>
</evidence>
<comment type="subcellular location">
    <subcellularLocation>
        <location evidence="1">Cytoplasm</location>
    </subcellularLocation>
</comment>
<dbReference type="GO" id="GO:0003723">
    <property type="term" value="F:RNA binding"/>
    <property type="evidence" value="ECO:0007669"/>
    <property type="project" value="InterPro"/>
</dbReference>
<dbReference type="GO" id="GO:0003924">
    <property type="term" value="F:GTPase activity"/>
    <property type="evidence" value="ECO:0007669"/>
    <property type="project" value="InterPro"/>
</dbReference>
<dbReference type="GO" id="GO:0001514">
    <property type="term" value="P:selenocysteine incorporation"/>
    <property type="evidence" value="ECO:0007669"/>
    <property type="project" value="InterPro"/>
</dbReference>
<feature type="domain" description="Tr-type G" evidence="5">
    <location>
        <begin position="1"/>
        <end position="171"/>
    </location>
</feature>
<dbReference type="InterPro" id="IPR015191">
    <property type="entry name" value="SelB_WHD4"/>
</dbReference>
<dbReference type="PANTHER" id="PTHR43721">
    <property type="entry name" value="ELONGATION FACTOR TU-RELATED"/>
    <property type="match status" value="1"/>
</dbReference>
<keyword evidence="7" id="KW-1185">Reference proteome</keyword>
<keyword evidence="6" id="KW-0251">Elongation factor</keyword>
<dbReference type="InterPro" id="IPR009000">
    <property type="entry name" value="Transl_B-barrel_sf"/>
</dbReference>
<dbReference type="InterPro" id="IPR000795">
    <property type="entry name" value="T_Tr_GTP-bd_dom"/>
</dbReference>
<dbReference type="InterPro" id="IPR031157">
    <property type="entry name" value="G_TR_CS"/>
</dbReference>
<dbReference type="PROSITE" id="PS51722">
    <property type="entry name" value="G_TR_2"/>
    <property type="match status" value="1"/>
</dbReference>
<proteinExistence type="predicted"/>
<dbReference type="Gene3D" id="2.40.30.10">
    <property type="entry name" value="Translation factors"/>
    <property type="match status" value="1"/>
</dbReference>
<dbReference type="GO" id="GO:0005737">
    <property type="term" value="C:cytoplasm"/>
    <property type="evidence" value="ECO:0007669"/>
    <property type="project" value="UniProtKB-SubCell"/>
</dbReference>
<dbReference type="InterPro" id="IPR057335">
    <property type="entry name" value="Beta-barrel_SelB"/>
</dbReference>
<evidence type="ECO:0000256" key="4">
    <source>
        <dbReference type="ARBA" id="ARBA00023134"/>
    </source>
</evidence>
<dbReference type="GO" id="GO:0005525">
    <property type="term" value="F:GTP binding"/>
    <property type="evidence" value="ECO:0007669"/>
    <property type="project" value="UniProtKB-KW"/>
</dbReference>
<dbReference type="Gene3D" id="3.40.50.300">
    <property type="entry name" value="P-loop containing nucleotide triphosphate hydrolases"/>
    <property type="match status" value="1"/>
</dbReference>
<dbReference type="STRING" id="1630136.AS592_11205"/>